<gene>
    <name evidence="2" type="ORF">J2S41_004651</name>
</gene>
<organism evidence="2 3">
    <name type="scientific">Catenuloplanes atrovinosus</name>
    <dbReference type="NCBI Taxonomy" id="137266"/>
    <lineage>
        <taxon>Bacteria</taxon>
        <taxon>Bacillati</taxon>
        <taxon>Actinomycetota</taxon>
        <taxon>Actinomycetes</taxon>
        <taxon>Micromonosporales</taxon>
        <taxon>Micromonosporaceae</taxon>
        <taxon>Catenuloplanes</taxon>
    </lineage>
</organism>
<dbReference type="Proteomes" id="UP001183643">
    <property type="component" value="Unassembled WGS sequence"/>
</dbReference>
<comment type="caution">
    <text evidence="2">The sequence shown here is derived from an EMBL/GenBank/DDBJ whole genome shotgun (WGS) entry which is preliminary data.</text>
</comment>
<name>A0AAE4CB99_9ACTN</name>
<dbReference type="SUPFAM" id="SSF53182">
    <property type="entry name" value="Pyrrolidone carboxyl peptidase (pyroglutamate aminopeptidase)"/>
    <property type="match status" value="1"/>
</dbReference>
<protein>
    <submittedName>
        <fullName evidence="2">Pyrrolidone-carboxylate peptidase</fullName>
    </submittedName>
</protein>
<keyword evidence="1" id="KW-0732">Signal</keyword>
<proteinExistence type="predicted"/>
<dbReference type="AlphaFoldDB" id="A0AAE4CB99"/>
<feature type="chain" id="PRO_5042100336" evidence="1">
    <location>
        <begin position="29"/>
        <end position="432"/>
    </location>
</feature>
<evidence type="ECO:0000313" key="3">
    <source>
        <dbReference type="Proteomes" id="UP001183643"/>
    </source>
</evidence>
<dbReference type="EMBL" id="JAVDYB010000001">
    <property type="protein sequence ID" value="MDR7277873.1"/>
    <property type="molecule type" value="Genomic_DNA"/>
</dbReference>
<accession>A0AAE4CB99</accession>
<sequence>MTRLARALSMLCGVVVALTLTTATPAAAHVTGCAAGGVPLTAEEARLDRPVPGGTTSVPAELITRGGFDALVRGFTGGLCAVPDGRVAGAYAEATGRLLFESAVARAQRSLTIGAALPADDDRPLYWARLALTRALRQWTPSFAHTADDRAAWEKRLEYASRGLTTSAFRPLPGVRKLMISGFDPFQLDAEIRRGNPSGAVALALDGRVLTALDGTRVQVQAVVFPVRYPDFDAGIVEDAFRAALARRPDMVTTISQGRPDAFDLEAFNGRRRSTPPSVPDNLLLWGGGTFTAPVVFPNVGPGPEFLPSTLPMERMAEAEGQFTVRINTSVTEIPAGSTTPVTRADGPTEGSIAVDGGGGGYLSNESAYRVTRLLTETPSAPPGGHVHTPVLWFDGGNATEVTDPVFEADRAAIIAQSTAILLAGLAESPAP</sequence>
<dbReference type="Gene3D" id="3.40.630.20">
    <property type="entry name" value="Peptidase C15, pyroglutamyl peptidase I-like"/>
    <property type="match status" value="1"/>
</dbReference>
<keyword evidence="3" id="KW-1185">Reference proteome</keyword>
<feature type="signal peptide" evidence="1">
    <location>
        <begin position="1"/>
        <end position="28"/>
    </location>
</feature>
<dbReference type="InterPro" id="IPR036440">
    <property type="entry name" value="Peptidase_C15-like_sf"/>
</dbReference>
<evidence type="ECO:0000313" key="2">
    <source>
        <dbReference type="EMBL" id="MDR7277873.1"/>
    </source>
</evidence>
<dbReference type="RefSeq" id="WP_310370428.1">
    <property type="nucleotide sequence ID" value="NZ_JAVDYB010000001.1"/>
</dbReference>
<reference evidence="2" key="1">
    <citation type="submission" date="2023-07" db="EMBL/GenBank/DDBJ databases">
        <title>Sequencing the genomes of 1000 actinobacteria strains.</title>
        <authorList>
            <person name="Klenk H.-P."/>
        </authorList>
    </citation>
    <scope>NUCLEOTIDE SEQUENCE</scope>
    <source>
        <strain evidence="2">DSM 44707</strain>
    </source>
</reference>
<evidence type="ECO:0000256" key="1">
    <source>
        <dbReference type="SAM" id="SignalP"/>
    </source>
</evidence>